<proteinExistence type="predicted"/>
<accession>A0A9P6AIM1</accession>
<dbReference type="Proteomes" id="UP000886523">
    <property type="component" value="Unassembled WGS sequence"/>
</dbReference>
<gene>
    <name evidence="2" type="ORF">BS47DRAFT_1367660</name>
</gene>
<organism evidence="2 3">
    <name type="scientific">Hydnum rufescens UP504</name>
    <dbReference type="NCBI Taxonomy" id="1448309"/>
    <lineage>
        <taxon>Eukaryota</taxon>
        <taxon>Fungi</taxon>
        <taxon>Dikarya</taxon>
        <taxon>Basidiomycota</taxon>
        <taxon>Agaricomycotina</taxon>
        <taxon>Agaricomycetes</taxon>
        <taxon>Cantharellales</taxon>
        <taxon>Hydnaceae</taxon>
        <taxon>Hydnum</taxon>
    </lineage>
</organism>
<feature type="coiled-coil region" evidence="1">
    <location>
        <begin position="18"/>
        <end position="74"/>
    </location>
</feature>
<evidence type="ECO:0000313" key="3">
    <source>
        <dbReference type="Proteomes" id="UP000886523"/>
    </source>
</evidence>
<keyword evidence="1" id="KW-0175">Coiled coil</keyword>
<dbReference type="EMBL" id="MU129128">
    <property type="protein sequence ID" value="KAF9506009.1"/>
    <property type="molecule type" value="Genomic_DNA"/>
</dbReference>
<dbReference type="AlphaFoldDB" id="A0A9P6AIM1"/>
<sequence length="170" mass="18967">MGLRVRLEKYVEEDTPVTQAAQHCIKELQEKVEREREREIGALLGSCLAVLGENVGLRLEAQGLRLEIEALRQETEVLSMGIHKASVLNHINHLLGHQAIAFNAARPQQGKNCKCPEPVKEASHKSALDHINHLLGHQAITFNAARLQQGKNCDPPKTLALKPRQYVPQE</sequence>
<reference evidence="2" key="1">
    <citation type="journal article" date="2020" name="Nat. Commun.">
        <title>Large-scale genome sequencing of mycorrhizal fungi provides insights into the early evolution of symbiotic traits.</title>
        <authorList>
            <person name="Miyauchi S."/>
            <person name="Kiss E."/>
            <person name="Kuo A."/>
            <person name="Drula E."/>
            <person name="Kohler A."/>
            <person name="Sanchez-Garcia M."/>
            <person name="Morin E."/>
            <person name="Andreopoulos B."/>
            <person name="Barry K.W."/>
            <person name="Bonito G."/>
            <person name="Buee M."/>
            <person name="Carver A."/>
            <person name="Chen C."/>
            <person name="Cichocki N."/>
            <person name="Clum A."/>
            <person name="Culley D."/>
            <person name="Crous P.W."/>
            <person name="Fauchery L."/>
            <person name="Girlanda M."/>
            <person name="Hayes R.D."/>
            <person name="Keri Z."/>
            <person name="LaButti K."/>
            <person name="Lipzen A."/>
            <person name="Lombard V."/>
            <person name="Magnuson J."/>
            <person name="Maillard F."/>
            <person name="Murat C."/>
            <person name="Nolan M."/>
            <person name="Ohm R.A."/>
            <person name="Pangilinan J."/>
            <person name="Pereira M.F."/>
            <person name="Perotto S."/>
            <person name="Peter M."/>
            <person name="Pfister S."/>
            <person name="Riley R."/>
            <person name="Sitrit Y."/>
            <person name="Stielow J.B."/>
            <person name="Szollosi G."/>
            <person name="Zifcakova L."/>
            <person name="Stursova M."/>
            <person name="Spatafora J.W."/>
            <person name="Tedersoo L."/>
            <person name="Vaario L.M."/>
            <person name="Yamada A."/>
            <person name="Yan M."/>
            <person name="Wang P."/>
            <person name="Xu J."/>
            <person name="Bruns T."/>
            <person name="Baldrian P."/>
            <person name="Vilgalys R."/>
            <person name="Dunand C."/>
            <person name="Henrissat B."/>
            <person name="Grigoriev I.V."/>
            <person name="Hibbett D."/>
            <person name="Nagy L.G."/>
            <person name="Martin F.M."/>
        </authorList>
    </citation>
    <scope>NUCLEOTIDE SEQUENCE</scope>
    <source>
        <strain evidence="2">UP504</strain>
    </source>
</reference>
<comment type="caution">
    <text evidence="2">The sequence shown here is derived from an EMBL/GenBank/DDBJ whole genome shotgun (WGS) entry which is preliminary data.</text>
</comment>
<protein>
    <submittedName>
        <fullName evidence="2">Uncharacterized protein</fullName>
    </submittedName>
</protein>
<keyword evidence="3" id="KW-1185">Reference proteome</keyword>
<evidence type="ECO:0000256" key="1">
    <source>
        <dbReference type="SAM" id="Coils"/>
    </source>
</evidence>
<name>A0A9P6AIM1_9AGAM</name>
<evidence type="ECO:0000313" key="2">
    <source>
        <dbReference type="EMBL" id="KAF9506009.1"/>
    </source>
</evidence>